<dbReference type="EMBL" id="IAAA01038563">
    <property type="protein sequence ID" value="LAA08393.1"/>
    <property type="molecule type" value="mRNA"/>
</dbReference>
<name>A0A2L2YJU6_PARTP</name>
<reference evidence="9" key="1">
    <citation type="journal article" date="2016" name="Mol. Ecol. Resour.">
        <title>Evaluation of the impact of RNA preservation methods of spiders for de novo transcriptome assembly.</title>
        <authorList>
            <person name="Kono N."/>
            <person name="Nakamura H."/>
            <person name="Ito Y."/>
            <person name="Tomita M."/>
            <person name="Arakawa K."/>
        </authorList>
    </citation>
    <scope>NUCLEOTIDE SEQUENCE</scope>
    <source>
        <tissue evidence="9">Whole body</tissue>
    </source>
</reference>
<organism evidence="9">
    <name type="scientific">Parasteatoda tepidariorum</name>
    <name type="common">Common house spider</name>
    <name type="synonym">Achaearanea tepidariorum</name>
    <dbReference type="NCBI Taxonomy" id="114398"/>
    <lineage>
        <taxon>Eukaryota</taxon>
        <taxon>Metazoa</taxon>
        <taxon>Ecdysozoa</taxon>
        <taxon>Arthropoda</taxon>
        <taxon>Chelicerata</taxon>
        <taxon>Arachnida</taxon>
        <taxon>Araneae</taxon>
        <taxon>Araneomorphae</taxon>
        <taxon>Entelegynae</taxon>
        <taxon>Araneoidea</taxon>
        <taxon>Theridiidae</taxon>
        <taxon>Parasteatoda</taxon>
    </lineage>
</organism>
<accession>A0A2L2YJU6</accession>
<keyword evidence="9" id="KW-0328">Glycosyltransferase</keyword>
<feature type="transmembrane region" description="Helical" evidence="8">
    <location>
        <begin position="139"/>
        <end position="157"/>
    </location>
</feature>
<comment type="subcellular location">
    <subcellularLocation>
        <location evidence="1">Membrane</location>
        <topology evidence="1">Multi-pass membrane protein</topology>
    </subcellularLocation>
</comment>
<feature type="transmembrane region" description="Helical" evidence="8">
    <location>
        <begin position="42"/>
        <end position="65"/>
    </location>
</feature>
<protein>
    <submittedName>
        <fullName evidence="9">Phosphatidylinositol N-acetylglucosaminyltransferase subunit C</fullName>
    </submittedName>
</protein>
<dbReference type="Pfam" id="PF06432">
    <property type="entry name" value="GPI2"/>
    <property type="match status" value="1"/>
</dbReference>
<evidence type="ECO:0000256" key="8">
    <source>
        <dbReference type="SAM" id="Phobius"/>
    </source>
</evidence>
<dbReference type="GO" id="GO:0016757">
    <property type="term" value="F:glycosyltransferase activity"/>
    <property type="evidence" value="ECO:0007669"/>
    <property type="project" value="UniProtKB-KW"/>
</dbReference>
<evidence type="ECO:0000256" key="1">
    <source>
        <dbReference type="ARBA" id="ARBA00004141"/>
    </source>
</evidence>
<sequence length="166" mass="19569">MPEKWEKVLYKKQKYPDNYVDASFLSDLRKNVNLYRYSWWEAFIKVCLVTHEICCTVFFVIIFIFMEENNLSVIRILGLLAILAFSCFLIIQITSAYQWTMKKSYFYEYFKSAVIFFIFGYMFSPVLKTLTQTISTDTIYAMVVLMMIVHLLFQDYGTDAAIVSGT</sequence>
<dbReference type="PANTHER" id="PTHR12982">
    <property type="entry name" value="PHOSPHATIDYLINOSITOL GLYCAN, CLASS C"/>
    <property type="match status" value="1"/>
</dbReference>
<dbReference type="UniPathway" id="UPA00196"/>
<keyword evidence="5 8" id="KW-0812">Transmembrane</keyword>
<keyword evidence="9" id="KW-0808">Transferase</keyword>
<comment type="similarity">
    <text evidence="3">Belongs to the PIGC family.</text>
</comment>
<dbReference type="AlphaFoldDB" id="A0A2L2YJU6"/>
<evidence type="ECO:0000313" key="9">
    <source>
        <dbReference type="EMBL" id="LAA08393.1"/>
    </source>
</evidence>
<keyword evidence="7 8" id="KW-0472">Membrane</keyword>
<evidence type="ECO:0000256" key="2">
    <source>
        <dbReference type="ARBA" id="ARBA00004687"/>
    </source>
</evidence>
<keyword evidence="4" id="KW-0337">GPI-anchor biosynthesis</keyword>
<evidence type="ECO:0000256" key="5">
    <source>
        <dbReference type="ARBA" id="ARBA00022692"/>
    </source>
</evidence>
<dbReference type="OrthoDB" id="196709at2759"/>
<proteinExistence type="evidence at transcript level"/>
<dbReference type="PANTHER" id="PTHR12982:SF0">
    <property type="entry name" value="PHOSPHATIDYLINOSITOL N-ACETYLGLUCOSAMINYLTRANSFERASE SUBUNIT C"/>
    <property type="match status" value="1"/>
</dbReference>
<evidence type="ECO:0000256" key="4">
    <source>
        <dbReference type="ARBA" id="ARBA00022502"/>
    </source>
</evidence>
<evidence type="ECO:0000256" key="3">
    <source>
        <dbReference type="ARBA" id="ARBA00008321"/>
    </source>
</evidence>
<dbReference type="GO" id="GO:0000506">
    <property type="term" value="C:glycosylphosphatidylinositol-N-acetylglucosaminyltransferase (GPI-GnT) complex"/>
    <property type="evidence" value="ECO:0007669"/>
    <property type="project" value="TreeGrafter"/>
</dbReference>
<comment type="pathway">
    <text evidence="2">Glycolipid biosynthesis; glycosylphosphatidylinositol-anchor biosynthesis.</text>
</comment>
<feature type="transmembrane region" description="Helical" evidence="8">
    <location>
        <begin position="77"/>
        <end position="97"/>
    </location>
</feature>
<evidence type="ECO:0000256" key="7">
    <source>
        <dbReference type="ARBA" id="ARBA00023136"/>
    </source>
</evidence>
<keyword evidence="6 8" id="KW-1133">Transmembrane helix</keyword>
<evidence type="ECO:0000256" key="6">
    <source>
        <dbReference type="ARBA" id="ARBA00022989"/>
    </source>
</evidence>
<dbReference type="InterPro" id="IPR009450">
    <property type="entry name" value="Plno_GlcNAc_GPI2"/>
</dbReference>
<feature type="transmembrane region" description="Helical" evidence="8">
    <location>
        <begin position="109"/>
        <end position="127"/>
    </location>
</feature>
<dbReference type="GO" id="GO:0006506">
    <property type="term" value="P:GPI anchor biosynthetic process"/>
    <property type="evidence" value="ECO:0007669"/>
    <property type="project" value="UniProtKB-UniPathway"/>
</dbReference>